<dbReference type="AlphaFoldDB" id="A0A2K1IQL4"/>
<dbReference type="Proteomes" id="UP000006727">
    <property type="component" value="Chromosome 21"/>
</dbReference>
<organism evidence="1">
    <name type="scientific">Physcomitrium patens</name>
    <name type="common">Spreading-leaved earth moss</name>
    <name type="synonym">Physcomitrella patens</name>
    <dbReference type="NCBI Taxonomy" id="3218"/>
    <lineage>
        <taxon>Eukaryota</taxon>
        <taxon>Viridiplantae</taxon>
        <taxon>Streptophyta</taxon>
        <taxon>Embryophyta</taxon>
        <taxon>Bryophyta</taxon>
        <taxon>Bryophytina</taxon>
        <taxon>Bryopsida</taxon>
        <taxon>Funariidae</taxon>
        <taxon>Funariales</taxon>
        <taxon>Funariaceae</taxon>
        <taxon>Physcomitrium</taxon>
    </lineage>
</organism>
<gene>
    <name evidence="1" type="ORF">PHYPA_025687</name>
</gene>
<dbReference type="EMBL" id="ABEU02000021">
    <property type="protein sequence ID" value="PNR31566.1"/>
    <property type="molecule type" value="Genomic_DNA"/>
</dbReference>
<evidence type="ECO:0000313" key="1">
    <source>
        <dbReference type="EMBL" id="PNR31566.1"/>
    </source>
</evidence>
<keyword evidence="3" id="KW-1185">Reference proteome</keyword>
<accession>A0A2K1IQL4</accession>
<reference evidence="1 3" key="1">
    <citation type="journal article" date="2008" name="Science">
        <title>The Physcomitrella genome reveals evolutionary insights into the conquest of land by plants.</title>
        <authorList>
            <person name="Rensing S."/>
            <person name="Lang D."/>
            <person name="Zimmer A."/>
            <person name="Terry A."/>
            <person name="Salamov A."/>
            <person name="Shapiro H."/>
            <person name="Nishiyama T."/>
            <person name="Perroud P.-F."/>
            <person name="Lindquist E."/>
            <person name="Kamisugi Y."/>
            <person name="Tanahashi T."/>
            <person name="Sakakibara K."/>
            <person name="Fujita T."/>
            <person name="Oishi K."/>
            <person name="Shin-I T."/>
            <person name="Kuroki Y."/>
            <person name="Toyoda A."/>
            <person name="Suzuki Y."/>
            <person name="Hashimoto A."/>
            <person name="Yamaguchi K."/>
            <person name="Sugano A."/>
            <person name="Kohara Y."/>
            <person name="Fujiyama A."/>
            <person name="Anterola A."/>
            <person name="Aoki S."/>
            <person name="Ashton N."/>
            <person name="Barbazuk W.B."/>
            <person name="Barker E."/>
            <person name="Bennetzen J."/>
            <person name="Bezanilla M."/>
            <person name="Blankenship R."/>
            <person name="Cho S.H."/>
            <person name="Dutcher S."/>
            <person name="Estelle M."/>
            <person name="Fawcett J.A."/>
            <person name="Gundlach H."/>
            <person name="Hanada K."/>
            <person name="Heyl A."/>
            <person name="Hicks K.A."/>
            <person name="Hugh J."/>
            <person name="Lohr M."/>
            <person name="Mayer K."/>
            <person name="Melkozernov A."/>
            <person name="Murata T."/>
            <person name="Nelson D."/>
            <person name="Pils B."/>
            <person name="Prigge M."/>
            <person name="Reiss B."/>
            <person name="Renner T."/>
            <person name="Rombauts S."/>
            <person name="Rushton P."/>
            <person name="Sanderfoot A."/>
            <person name="Schween G."/>
            <person name="Shiu S.-H."/>
            <person name="Stueber K."/>
            <person name="Theodoulou F.L."/>
            <person name="Tu H."/>
            <person name="Van de Peer Y."/>
            <person name="Verrier P.J."/>
            <person name="Waters E."/>
            <person name="Wood A."/>
            <person name="Yang L."/>
            <person name="Cove D."/>
            <person name="Cuming A."/>
            <person name="Hasebe M."/>
            <person name="Lucas S."/>
            <person name="Mishler D.B."/>
            <person name="Reski R."/>
            <person name="Grigoriev I."/>
            <person name="Quatrano R.S."/>
            <person name="Boore J.L."/>
        </authorList>
    </citation>
    <scope>NUCLEOTIDE SEQUENCE [LARGE SCALE GENOMIC DNA]</scope>
    <source>
        <strain evidence="2 3">cv. Gransden 2004</strain>
    </source>
</reference>
<evidence type="ECO:0000313" key="3">
    <source>
        <dbReference type="Proteomes" id="UP000006727"/>
    </source>
</evidence>
<evidence type="ECO:0000313" key="2">
    <source>
        <dbReference type="EnsemblPlants" id="Pp3c21_3690V3.1"/>
    </source>
</evidence>
<proteinExistence type="predicted"/>
<sequence>MSIVASAGCGFGRWTGWSSRHHIQSNGLISLDLCFKAQFLFPDGHWQLLFSRVDVLSTMAAAMSGKVCFASKSLPTAAVAFHTEDRNFILEASSSEC</sequence>
<reference evidence="1 3" key="2">
    <citation type="journal article" date="2018" name="Plant J.">
        <title>The Physcomitrella patens chromosome-scale assembly reveals moss genome structure and evolution.</title>
        <authorList>
            <person name="Lang D."/>
            <person name="Ullrich K.K."/>
            <person name="Murat F."/>
            <person name="Fuchs J."/>
            <person name="Jenkins J."/>
            <person name="Haas F.B."/>
            <person name="Piednoel M."/>
            <person name="Gundlach H."/>
            <person name="Van Bel M."/>
            <person name="Meyberg R."/>
            <person name="Vives C."/>
            <person name="Morata J."/>
            <person name="Symeonidi A."/>
            <person name="Hiss M."/>
            <person name="Muchero W."/>
            <person name="Kamisugi Y."/>
            <person name="Saleh O."/>
            <person name="Blanc G."/>
            <person name="Decker E.L."/>
            <person name="van Gessel N."/>
            <person name="Grimwood J."/>
            <person name="Hayes R.D."/>
            <person name="Graham S.W."/>
            <person name="Gunter L.E."/>
            <person name="McDaniel S.F."/>
            <person name="Hoernstein S.N.W."/>
            <person name="Larsson A."/>
            <person name="Li F.W."/>
            <person name="Perroud P.F."/>
            <person name="Phillips J."/>
            <person name="Ranjan P."/>
            <person name="Rokshar D.S."/>
            <person name="Rothfels C.J."/>
            <person name="Schneider L."/>
            <person name="Shu S."/>
            <person name="Stevenson D.W."/>
            <person name="Thummler F."/>
            <person name="Tillich M."/>
            <person name="Villarreal Aguilar J.C."/>
            <person name="Widiez T."/>
            <person name="Wong G.K."/>
            <person name="Wymore A."/>
            <person name="Zhang Y."/>
            <person name="Zimmer A.D."/>
            <person name="Quatrano R.S."/>
            <person name="Mayer K.F.X."/>
            <person name="Goodstein D."/>
            <person name="Casacuberta J.M."/>
            <person name="Vandepoele K."/>
            <person name="Reski R."/>
            <person name="Cuming A.C."/>
            <person name="Tuskan G.A."/>
            <person name="Maumus F."/>
            <person name="Salse J."/>
            <person name="Schmutz J."/>
            <person name="Rensing S.A."/>
        </authorList>
    </citation>
    <scope>NUCLEOTIDE SEQUENCE [LARGE SCALE GENOMIC DNA]</scope>
    <source>
        <strain evidence="2 3">cv. Gransden 2004</strain>
    </source>
</reference>
<dbReference type="Gramene" id="Pp3c21_3690V3.1">
    <property type="protein sequence ID" value="Pp3c21_3690V3.1"/>
    <property type="gene ID" value="Pp3c21_3690"/>
</dbReference>
<name>A0A2K1IQL4_PHYPA</name>
<reference evidence="2" key="3">
    <citation type="submission" date="2020-12" db="UniProtKB">
        <authorList>
            <consortium name="EnsemblPlants"/>
        </authorList>
    </citation>
    <scope>IDENTIFICATION</scope>
</reference>
<dbReference type="InParanoid" id="A0A2K1IQL4"/>
<dbReference type="EnsemblPlants" id="Pp3c21_3690V3.1">
    <property type="protein sequence ID" value="Pp3c21_3690V3.1"/>
    <property type="gene ID" value="Pp3c21_3690"/>
</dbReference>
<protein>
    <submittedName>
        <fullName evidence="1 2">Uncharacterized protein</fullName>
    </submittedName>
</protein>